<dbReference type="EMBL" id="BSXT01003629">
    <property type="protein sequence ID" value="GMF54844.1"/>
    <property type="molecule type" value="Genomic_DNA"/>
</dbReference>
<dbReference type="OrthoDB" id="119576at2759"/>
<dbReference type="Proteomes" id="UP001165121">
    <property type="component" value="Unassembled WGS sequence"/>
</dbReference>
<proteinExistence type="predicted"/>
<feature type="compositionally biased region" description="Basic and acidic residues" evidence="1">
    <location>
        <begin position="53"/>
        <end position="63"/>
    </location>
</feature>
<evidence type="ECO:0000313" key="3">
    <source>
        <dbReference type="Proteomes" id="UP001165121"/>
    </source>
</evidence>
<comment type="caution">
    <text evidence="2">The sequence shown here is derived from an EMBL/GenBank/DDBJ whole genome shotgun (WGS) entry which is preliminary data.</text>
</comment>
<name>A0A9W7D6W2_9STRA</name>
<organism evidence="2 3">
    <name type="scientific">Phytophthora fragariaefolia</name>
    <dbReference type="NCBI Taxonomy" id="1490495"/>
    <lineage>
        <taxon>Eukaryota</taxon>
        <taxon>Sar</taxon>
        <taxon>Stramenopiles</taxon>
        <taxon>Oomycota</taxon>
        <taxon>Peronosporomycetes</taxon>
        <taxon>Peronosporales</taxon>
        <taxon>Peronosporaceae</taxon>
        <taxon>Phytophthora</taxon>
    </lineage>
</organism>
<accession>A0A9W7D6W2</accession>
<dbReference type="AlphaFoldDB" id="A0A9W7D6W2"/>
<gene>
    <name evidence="2" type="ORF">Pfra01_002293300</name>
</gene>
<sequence>MNYFLLTNPNARLNSLSRPSSTVAPLGPRGFPQKSGRVGPTRPRKSKNCANAKKAEANAKNRRRQLEKVAKHATVELQRQIHQLHRQLTLMNERTVQLRQRSQDAAYLRMKEYFRHIQRGMNPTRRPIEALATKNFLLANFADDMKSPDYTGLGKFIEQWQLLSESHADLGCQVSRMEVNFLDQHHRDRDDDVRRFVSVVKTYGATTLQISRTTIEQVFPHVLNDEELVQRLIGKTYNFSFTLIAYVDASTGRVFQIESKVDLTSALLNLLQDPFITIRMVEATTMSKHGNLLLTTDVHEVGNIIENSFL</sequence>
<feature type="region of interest" description="Disordered" evidence="1">
    <location>
        <begin position="16"/>
        <end position="63"/>
    </location>
</feature>
<protein>
    <submittedName>
        <fullName evidence="2">Unnamed protein product</fullName>
    </submittedName>
</protein>
<evidence type="ECO:0000313" key="2">
    <source>
        <dbReference type="EMBL" id="GMF54844.1"/>
    </source>
</evidence>
<keyword evidence="3" id="KW-1185">Reference proteome</keyword>
<reference evidence="2" key="1">
    <citation type="submission" date="2023-04" db="EMBL/GenBank/DDBJ databases">
        <title>Phytophthora fragariaefolia NBRC 109709.</title>
        <authorList>
            <person name="Ichikawa N."/>
            <person name="Sato H."/>
            <person name="Tonouchi N."/>
        </authorList>
    </citation>
    <scope>NUCLEOTIDE SEQUENCE</scope>
    <source>
        <strain evidence="2">NBRC 109709</strain>
    </source>
</reference>
<evidence type="ECO:0000256" key="1">
    <source>
        <dbReference type="SAM" id="MobiDB-lite"/>
    </source>
</evidence>